<name>A0A814C4F8_9BILA</name>
<keyword evidence="4" id="KW-0904">Protein phosphatase</keyword>
<dbReference type="PROSITE" id="PS50056">
    <property type="entry name" value="TYR_PHOSPHATASE_2"/>
    <property type="match status" value="1"/>
</dbReference>
<organism evidence="7 8">
    <name type="scientific">Adineta steineri</name>
    <dbReference type="NCBI Taxonomy" id="433720"/>
    <lineage>
        <taxon>Eukaryota</taxon>
        <taxon>Metazoa</taxon>
        <taxon>Spiralia</taxon>
        <taxon>Gnathifera</taxon>
        <taxon>Rotifera</taxon>
        <taxon>Eurotatoria</taxon>
        <taxon>Bdelloidea</taxon>
        <taxon>Adinetida</taxon>
        <taxon>Adinetidae</taxon>
        <taxon>Adineta</taxon>
    </lineage>
</organism>
<dbReference type="AlphaFoldDB" id="A0A814C4F8"/>
<protein>
    <recommendedName>
        <fullName evidence="2">protein-tyrosine-phosphatase</fullName>
        <ecNumber evidence="2">3.1.3.48</ecNumber>
    </recommendedName>
</protein>
<proteinExistence type="inferred from homology"/>
<dbReference type="GO" id="GO:0043409">
    <property type="term" value="P:negative regulation of MAPK cascade"/>
    <property type="evidence" value="ECO:0007669"/>
    <property type="project" value="TreeGrafter"/>
</dbReference>
<evidence type="ECO:0000259" key="5">
    <source>
        <dbReference type="PROSITE" id="PS50054"/>
    </source>
</evidence>
<dbReference type="GO" id="GO:0005737">
    <property type="term" value="C:cytoplasm"/>
    <property type="evidence" value="ECO:0007669"/>
    <property type="project" value="TreeGrafter"/>
</dbReference>
<dbReference type="GO" id="GO:0004725">
    <property type="term" value="F:protein tyrosine phosphatase activity"/>
    <property type="evidence" value="ECO:0007669"/>
    <property type="project" value="UniProtKB-EC"/>
</dbReference>
<dbReference type="EMBL" id="CAJNOG010000098">
    <property type="protein sequence ID" value="CAF0937534.1"/>
    <property type="molecule type" value="Genomic_DNA"/>
</dbReference>
<dbReference type="PANTHER" id="PTHR10159:SF519">
    <property type="entry name" value="DUAL SPECIFICITY PROTEIN PHOSPHATASE MPK3"/>
    <property type="match status" value="1"/>
</dbReference>
<dbReference type="Proteomes" id="UP000663845">
    <property type="component" value="Unassembled WGS sequence"/>
</dbReference>
<dbReference type="CDD" id="cd14498">
    <property type="entry name" value="DSP"/>
    <property type="match status" value="1"/>
</dbReference>
<dbReference type="PANTHER" id="PTHR10159">
    <property type="entry name" value="DUAL SPECIFICITY PROTEIN PHOSPHATASE"/>
    <property type="match status" value="1"/>
</dbReference>
<dbReference type="Pfam" id="PF00782">
    <property type="entry name" value="DSPc"/>
    <property type="match status" value="1"/>
</dbReference>
<evidence type="ECO:0000256" key="2">
    <source>
        <dbReference type="ARBA" id="ARBA00013064"/>
    </source>
</evidence>
<dbReference type="EC" id="3.1.3.48" evidence="2"/>
<comment type="similarity">
    <text evidence="1">Belongs to the protein-tyrosine phosphatase family. Non-receptor class dual specificity subfamily.</text>
</comment>
<dbReference type="InterPro" id="IPR029021">
    <property type="entry name" value="Prot-tyrosine_phosphatase-like"/>
</dbReference>
<feature type="domain" description="Tyrosine-protein phosphatase" evidence="5">
    <location>
        <begin position="50"/>
        <end position="193"/>
    </location>
</feature>
<accession>A0A814C4F8</accession>
<dbReference type="InterPro" id="IPR000387">
    <property type="entry name" value="Tyr_Pase_dom"/>
</dbReference>
<dbReference type="InterPro" id="IPR020422">
    <property type="entry name" value="TYR_PHOSPHATASE_DUAL_dom"/>
</dbReference>
<evidence type="ECO:0000256" key="3">
    <source>
        <dbReference type="ARBA" id="ARBA00022801"/>
    </source>
</evidence>
<evidence type="ECO:0000256" key="4">
    <source>
        <dbReference type="ARBA" id="ARBA00022912"/>
    </source>
</evidence>
<gene>
    <name evidence="7" type="ORF">JYZ213_LOCUS12533</name>
</gene>
<feature type="domain" description="Tyrosine specific protein phosphatases" evidence="6">
    <location>
        <begin position="113"/>
        <end position="174"/>
    </location>
</feature>
<evidence type="ECO:0000259" key="6">
    <source>
        <dbReference type="PROSITE" id="PS50056"/>
    </source>
</evidence>
<reference evidence="7" key="1">
    <citation type="submission" date="2021-02" db="EMBL/GenBank/DDBJ databases">
        <authorList>
            <person name="Nowell W R."/>
        </authorList>
    </citation>
    <scope>NUCLEOTIDE SEQUENCE</scope>
</reference>
<dbReference type="PROSITE" id="PS50054">
    <property type="entry name" value="TYR_PHOSPHATASE_DUAL"/>
    <property type="match status" value="1"/>
</dbReference>
<keyword evidence="3" id="KW-0378">Hydrolase</keyword>
<evidence type="ECO:0000313" key="8">
    <source>
        <dbReference type="Proteomes" id="UP000663845"/>
    </source>
</evidence>
<evidence type="ECO:0000256" key="1">
    <source>
        <dbReference type="ARBA" id="ARBA00008601"/>
    </source>
</evidence>
<dbReference type="SUPFAM" id="SSF52799">
    <property type="entry name" value="(Phosphotyrosine protein) phosphatases II"/>
    <property type="match status" value="1"/>
</dbReference>
<evidence type="ECO:0000313" key="7">
    <source>
        <dbReference type="EMBL" id="CAF0937534.1"/>
    </source>
</evidence>
<dbReference type="Gene3D" id="3.90.190.10">
    <property type="entry name" value="Protein tyrosine phosphatase superfamily"/>
    <property type="match status" value="1"/>
</dbReference>
<dbReference type="InterPro" id="IPR000340">
    <property type="entry name" value="Dual-sp_phosphatase_cat-dom"/>
</dbReference>
<dbReference type="InterPro" id="IPR016130">
    <property type="entry name" value="Tyr_Pase_AS"/>
</dbReference>
<comment type="caution">
    <text evidence="7">The sequence shown here is derived from an EMBL/GenBank/DDBJ whole genome shotgun (WGS) entry which is preliminary data.</text>
</comment>
<dbReference type="PROSITE" id="PS00383">
    <property type="entry name" value="TYR_PHOSPHATASE_1"/>
    <property type="match status" value="1"/>
</dbReference>
<dbReference type="SMART" id="SM00195">
    <property type="entry name" value="DSPc"/>
    <property type="match status" value="1"/>
</dbReference>
<sequence>MLVPHQINLNSSKDDIMNSITDDERKKLNELESERGLILDKPCRYTPYHEPSLVLDDFLFLGDMQHAANQILLQQYKIKHILNVCDWGTDKNIQDNFNVTHIPLSDDCQENIKQHFDKTNELLHGFYEKNECCLVHCAAGISRSATIVLAYLMKYHHNTLKDAYTFLHDKRPQISPNKGFLLQLIRYENELIQSREIKPGDITASIIKEENPIETLDEFQEKHKIDTKIKIFILIINNFFKKNKQHERLELSNINYYLHLLNLSQKIDADIDDISDCINSSSSSNGNTVEYCW</sequence>